<protein>
    <recommendedName>
        <fullName evidence="6">ABC-2 type transporter transmembrane domain-containing protein</fullName>
    </recommendedName>
</protein>
<dbReference type="PANTHER" id="PTHR43077">
    <property type="entry name" value="TRANSPORT PERMEASE YVFS-RELATED"/>
    <property type="match status" value="1"/>
</dbReference>
<sequence length="717" mass="77581">MRHLMKAELSSLVKNKKLLIPVIAILFIPILYSGMFLWAFWDPYEHLADLPVAIVNEDRGASYGEKDLKLGDELVDKLKDSEEFKFEFLGKKEGYEGLEKQNYYLLVEIPENFSENATTLMDKEPQKLELIYVPNESYNFLAAQIGGTAIEKIKASISEKITETYAETVFSNIEDLASGLNEASDGAGKINDGSEQLKDGTNELHTHLAELASKAITFNEGMKSANSGSKDLSTGVQSLNEGLGELEKGFSTLTTASQEISKGNTELAKGISEAKAGIEEMDQKIPEMTKGTAGLAQGAAHLSNSLDTWQAEAKNVSGGMMMLKQQLEGVLSMLEPAQQKELEGILNSLTAGTSKLAEGAGQISQGADTLSSNLTLLSEKQTQLETGVHRLAEGSKALHEGSRKMVEGQKQFQSGMGTFAQKFSEAKAGANELAGGASLLSSGLNELSDGTDKITIGAGQLEEGAKELADGTVELADGSSELADKLADGAEEASTVEANDKTYQMMAAPVDIQDEKINEVPNYGTGFAPYFISLGLFVGALLLSIVFPLRQPAAVPKNAWTWFASKFAILSGIGIIQGLIAAAVLMTALGLEVKNIPLFLLFVVVTSLTFVALIQFFVTAFGDPGRFIAILILIFQLTTSAGTFPLELIPRFLQHFNAFLPMTYTVQGLKAVISSGDYGFMWQNLFVLIGFMCLFIIGSLFYFKLKHKRQFEILVKE</sequence>
<dbReference type="Gene3D" id="3.40.1710.10">
    <property type="entry name" value="abc type-2 transporter like domain"/>
    <property type="match status" value="1"/>
</dbReference>
<feature type="transmembrane region" description="Helical" evidence="5">
    <location>
        <begin position="596"/>
        <end position="620"/>
    </location>
</feature>
<dbReference type="InterPro" id="IPR017501">
    <property type="entry name" value="Phage_infect_YhgE_C"/>
</dbReference>
<dbReference type="NCBIfam" id="TIGR03061">
    <property type="entry name" value="pip_yhgE_Nterm"/>
    <property type="match status" value="1"/>
</dbReference>
<dbReference type="GO" id="GO:0016020">
    <property type="term" value="C:membrane"/>
    <property type="evidence" value="ECO:0007669"/>
    <property type="project" value="UniProtKB-SubCell"/>
</dbReference>
<dbReference type="AlphaFoldDB" id="A0A919WJM0"/>
<comment type="subcellular location">
    <subcellularLocation>
        <location evidence="1">Membrane</location>
        <topology evidence="1">Multi-pass membrane protein</topology>
    </subcellularLocation>
</comment>
<evidence type="ECO:0000256" key="5">
    <source>
        <dbReference type="SAM" id="Phobius"/>
    </source>
</evidence>
<evidence type="ECO:0000313" key="7">
    <source>
        <dbReference type="EMBL" id="GIN62879.1"/>
    </source>
</evidence>
<dbReference type="NCBIfam" id="TIGR03062">
    <property type="entry name" value="pip_yhgE_Cterm"/>
    <property type="match status" value="1"/>
</dbReference>
<feature type="transmembrane region" description="Helical" evidence="5">
    <location>
        <begin position="20"/>
        <end position="41"/>
    </location>
</feature>
<proteinExistence type="predicted"/>
<feature type="domain" description="ABC-2 type transporter transmembrane" evidence="6">
    <location>
        <begin position="23"/>
        <end position="161"/>
    </location>
</feature>
<dbReference type="NCBIfam" id="TIGR03057">
    <property type="entry name" value="xxxLxxG_by_4"/>
    <property type="match status" value="3"/>
</dbReference>
<dbReference type="SUPFAM" id="SSF58104">
    <property type="entry name" value="Methyl-accepting chemotaxis protein (MCP) signaling domain"/>
    <property type="match status" value="1"/>
</dbReference>
<evidence type="ECO:0000256" key="2">
    <source>
        <dbReference type="ARBA" id="ARBA00022692"/>
    </source>
</evidence>
<dbReference type="Pfam" id="PF12698">
    <property type="entry name" value="ABC2_membrane_3"/>
    <property type="match status" value="2"/>
</dbReference>
<name>A0A919WJM0_9BACI</name>
<dbReference type="InterPro" id="IPR017500">
    <property type="entry name" value="Phage_infect_YhgE_N"/>
</dbReference>
<dbReference type="InterPro" id="IPR023908">
    <property type="entry name" value="xxxLxxG_rpt"/>
</dbReference>
<accession>A0A919WJM0</accession>
<dbReference type="EMBL" id="BORC01000004">
    <property type="protein sequence ID" value="GIN62879.1"/>
    <property type="molecule type" value="Genomic_DNA"/>
</dbReference>
<evidence type="ECO:0000256" key="4">
    <source>
        <dbReference type="ARBA" id="ARBA00023136"/>
    </source>
</evidence>
<dbReference type="GO" id="GO:0140359">
    <property type="term" value="F:ABC-type transporter activity"/>
    <property type="evidence" value="ECO:0007669"/>
    <property type="project" value="InterPro"/>
</dbReference>
<evidence type="ECO:0000256" key="3">
    <source>
        <dbReference type="ARBA" id="ARBA00022989"/>
    </source>
</evidence>
<dbReference type="RefSeq" id="WP_095309891.1">
    <property type="nucleotide sequence ID" value="NZ_BORC01000004.1"/>
</dbReference>
<feature type="transmembrane region" description="Helical" evidence="5">
    <location>
        <begin position="685"/>
        <end position="703"/>
    </location>
</feature>
<feature type="transmembrane region" description="Helical" evidence="5">
    <location>
        <begin position="627"/>
        <end position="646"/>
    </location>
</feature>
<keyword evidence="2 5" id="KW-0812">Transmembrane</keyword>
<evidence type="ECO:0000256" key="1">
    <source>
        <dbReference type="ARBA" id="ARBA00004141"/>
    </source>
</evidence>
<gene>
    <name evidence="7" type="primary">yhgE</name>
    <name evidence="7" type="ORF">J27TS8_28720</name>
</gene>
<keyword evidence="8" id="KW-1185">Reference proteome</keyword>
<evidence type="ECO:0000259" key="6">
    <source>
        <dbReference type="Pfam" id="PF12698"/>
    </source>
</evidence>
<evidence type="ECO:0000313" key="8">
    <source>
        <dbReference type="Proteomes" id="UP000682111"/>
    </source>
</evidence>
<comment type="caution">
    <text evidence="7">The sequence shown here is derived from an EMBL/GenBank/DDBJ whole genome shotgun (WGS) entry which is preliminary data.</text>
</comment>
<reference evidence="7" key="1">
    <citation type="submission" date="2021-03" db="EMBL/GenBank/DDBJ databases">
        <title>Antimicrobial resistance genes in bacteria isolated from Japanese honey, and their potential for conferring macrolide and lincosamide resistance in the American foulbrood pathogen Paenibacillus larvae.</title>
        <authorList>
            <person name="Okamoto M."/>
            <person name="Kumagai M."/>
            <person name="Kanamori H."/>
            <person name="Takamatsu D."/>
        </authorList>
    </citation>
    <scope>NUCLEOTIDE SEQUENCE</scope>
    <source>
        <strain evidence="7">J27TS8</strain>
    </source>
</reference>
<dbReference type="Proteomes" id="UP000682111">
    <property type="component" value="Unassembled WGS sequence"/>
</dbReference>
<feature type="transmembrane region" description="Helical" evidence="5">
    <location>
        <begin position="567"/>
        <end position="590"/>
    </location>
</feature>
<organism evidence="7 8">
    <name type="scientific">Robertmurraya siralis</name>
    <dbReference type="NCBI Taxonomy" id="77777"/>
    <lineage>
        <taxon>Bacteria</taxon>
        <taxon>Bacillati</taxon>
        <taxon>Bacillota</taxon>
        <taxon>Bacilli</taxon>
        <taxon>Bacillales</taxon>
        <taxon>Bacillaceae</taxon>
        <taxon>Robertmurraya</taxon>
    </lineage>
</organism>
<dbReference type="Gene3D" id="1.10.287.950">
    <property type="entry name" value="Methyl-accepting chemotaxis protein"/>
    <property type="match status" value="2"/>
</dbReference>
<dbReference type="InterPro" id="IPR013525">
    <property type="entry name" value="ABC2_TM"/>
</dbReference>
<keyword evidence="3 5" id="KW-1133">Transmembrane helix</keyword>
<feature type="transmembrane region" description="Helical" evidence="5">
    <location>
        <begin position="527"/>
        <end position="547"/>
    </location>
</feature>
<dbReference type="PANTHER" id="PTHR43077:SF5">
    <property type="entry name" value="PHAGE INFECTION PROTEIN"/>
    <property type="match status" value="1"/>
</dbReference>
<keyword evidence="4 5" id="KW-0472">Membrane</keyword>
<feature type="domain" description="ABC-2 type transporter transmembrane" evidence="6">
    <location>
        <begin position="498"/>
        <end position="700"/>
    </location>
</feature>
<dbReference type="InterPro" id="IPR051328">
    <property type="entry name" value="T7SS_ABC-Transporter"/>
</dbReference>